<keyword evidence="3" id="KW-1185">Reference proteome</keyword>
<dbReference type="InterPro" id="IPR017795">
    <property type="entry name" value="ABBA_NscD-like"/>
</dbReference>
<comment type="caution">
    <text evidence="2">The sequence shown here is derived from an EMBL/GenBank/DDBJ whole genome shotgun (WGS) entry which is preliminary data.</text>
</comment>
<protein>
    <recommendedName>
        <fullName evidence="4">Tryptophan dimethylallyltransferase</fullName>
    </recommendedName>
</protein>
<dbReference type="Pfam" id="PF11991">
    <property type="entry name" value="Trp_DMAT"/>
    <property type="match status" value="1"/>
</dbReference>
<evidence type="ECO:0008006" key="4">
    <source>
        <dbReference type="Google" id="ProtNLM"/>
    </source>
</evidence>
<dbReference type="EMBL" id="JAENHO010000020">
    <property type="protein sequence ID" value="MBL7261619.1"/>
    <property type="molecule type" value="Genomic_DNA"/>
</dbReference>
<dbReference type="SFLD" id="SFLDS00036">
    <property type="entry name" value="Aromatic_Prenyltransferase"/>
    <property type="match status" value="1"/>
</dbReference>
<name>A0ABS1W4F0_9ACTN</name>
<evidence type="ECO:0000313" key="2">
    <source>
        <dbReference type="EMBL" id="MBL7261619.1"/>
    </source>
</evidence>
<keyword evidence="1" id="KW-0808">Transferase</keyword>
<gene>
    <name evidence="2" type="ORF">JKJ07_45805</name>
</gene>
<dbReference type="SFLD" id="SFLDG01162">
    <property type="entry name" value="I"/>
    <property type="match status" value="1"/>
</dbReference>
<evidence type="ECO:0000256" key="1">
    <source>
        <dbReference type="ARBA" id="ARBA00022679"/>
    </source>
</evidence>
<dbReference type="InterPro" id="IPR033964">
    <property type="entry name" value="ABBA"/>
</dbReference>
<organism evidence="2 3">
    <name type="scientific">Paractinoplanes lichenicola</name>
    <dbReference type="NCBI Taxonomy" id="2802976"/>
    <lineage>
        <taxon>Bacteria</taxon>
        <taxon>Bacillati</taxon>
        <taxon>Actinomycetota</taxon>
        <taxon>Actinomycetes</taxon>
        <taxon>Micromonosporales</taxon>
        <taxon>Micromonosporaceae</taxon>
        <taxon>Paractinoplanes</taxon>
    </lineage>
</organism>
<sequence>MRHFSVLQHLAGQLNPLCRVLDLDPATPLDLLAGLLGPHGARSLAEPPAWASGIADDHSPVEFSVAFNDTEPPALRILAEAPGLVPGIKANTQAAYAFLAANAARFGLATSRLDAVGELFTGHLDSEAPFALWCSLVFRRDRDPEFKVYLNPEAAGVGRAPGLVEEALGRLGLGDSYRTMLARSIRPGELGRRDRLAFFALDLHDGPQARVKLYVSHYDADAADAARAATVVPGADPDEVAEFCLDAAGPGRYDRRPLVGSYTLVGGADQPAGYSLYVPIRDYVDDDREARDRVAAVLDRHGFSPELLHRCVAAVSRRPLGAGVGLIAHVSLRLGPPRPGVTVYLSAEAYAVTPPRSVWVPAA</sequence>
<evidence type="ECO:0000313" key="3">
    <source>
        <dbReference type="Proteomes" id="UP000598996"/>
    </source>
</evidence>
<dbReference type="Proteomes" id="UP000598996">
    <property type="component" value="Unassembled WGS sequence"/>
</dbReference>
<proteinExistence type="predicted"/>
<accession>A0ABS1W4F0</accession>
<reference evidence="2 3" key="1">
    <citation type="submission" date="2021-01" db="EMBL/GenBank/DDBJ databases">
        <title>Actinoplanes sp. nov. LDG1-01 isolated from lichen.</title>
        <authorList>
            <person name="Saeng-In P."/>
            <person name="Phongsopitanun W."/>
            <person name="Kanchanasin P."/>
            <person name="Yuki M."/>
            <person name="Kudo T."/>
            <person name="Ohkuma M."/>
            <person name="Tanasupawat S."/>
        </authorList>
    </citation>
    <scope>NUCLEOTIDE SEQUENCE [LARGE SCALE GENOMIC DNA]</scope>
    <source>
        <strain evidence="2 3">LDG1-01</strain>
    </source>
</reference>
<dbReference type="RefSeq" id="WP_202998373.1">
    <property type="nucleotide sequence ID" value="NZ_JAENHO010000020.1"/>
</dbReference>